<gene>
    <name evidence="1" type="ORF">PENANT_c107G10479</name>
</gene>
<reference evidence="2" key="1">
    <citation type="journal article" date="2017" name="Nat. Microbiol.">
        <title>Global analysis of biosynthetic gene clusters reveals vast potential of secondary metabolite production in Penicillium species.</title>
        <authorList>
            <person name="Nielsen J.C."/>
            <person name="Grijseels S."/>
            <person name="Prigent S."/>
            <person name="Ji B."/>
            <person name="Dainat J."/>
            <person name="Nielsen K.F."/>
            <person name="Frisvad J.C."/>
            <person name="Workman M."/>
            <person name="Nielsen J."/>
        </authorList>
    </citation>
    <scope>NUCLEOTIDE SEQUENCE [LARGE SCALE GENOMIC DNA]</scope>
    <source>
        <strain evidence="2">IBT 31811</strain>
    </source>
</reference>
<dbReference type="Proteomes" id="UP000191672">
    <property type="component" value="Unassembled WGS sequence"/>
</dbReference>
<evidence type="ECO:0000313" key="1">
    <source>
        <dbReference type="EMBL" id="OQD77391.1"/>
    </source>
</evidence>
<proteinExistence type="predicted"/>
<dbReference type="EMBL" id="MDYN01000107">
    <property type="protein sequence ID" value="OQD77391.1"/>
    <property type="molecule type" value="Genomic_DNA"/>
</dbReference>
<sequence>MIIVSESLANQ</sequence>
<evidence type="ECO:0000313" key="2">
    <source>
        <dbReference type="Proteomes" id="UP000191672"/>
    </source>
</evidence>
<name>A0A1V6PK78_9EURO</name>
<keyword evidence="2" id="KW-1185">Reference proteome</keyword>
<accession>A0A1V6PK78</accession>
<organism evidence="1 2">
    <name type="scientific">Penicillium antarcticum</name>
    <dbReference type="NCBI Taxonomy" id="416450"/>
    <lineage>
        <taxon>Eukaryota</taxon>
        <taxon>Fungi</taxon>
        <taxon>Dikarya</taxon>
        <taxon>Ascomycota</taxon>
        <taxon>Pezizomycotina</taxon>
        <taxon>Eurotiomycetes</taxon>
        <taxon>Eurotiomycetidae</taxon>
        <taxon>Eurotiales</taxon>
        <taxon>Aspergillaceae</taxon>
        <taxon>Penicillium</taxon>
    </lineage>
</organism>
<protein>
    <submittedName>
        <fullName evidence="1">Uncharacterized protein</fullName>
    </submittedName>
</protein>
<comment type="caution">
    <text evidence="1">The sequence shown here is derived from an EMBL/GenBank/DDBJ whole genome shotgun (WGS) entry which is preliminary data.</text>
</comment>